<dbReference type="EMBL" id="CP093326">
    <property type="protein sequence ID" value="UNK46135.1"/>
    <property type="molecule type" value="Genomic_DNA"/>
</dbReference>
<dbReference type="Gene3D" id="3.40.50.2300">
    <property type="match status" value="1"/>
</dbReference>
<evidence type="ECO:0000313" key="4">
    <source>
        <dbReference type="Proteomes" id="UP000829069"/>
    </source>
</evidence>
<reference evidence="3 4" key="1">
    <citation type="submission" date="2022-03" db="EMBL/GenBank/DDBJ databases">
        <title>Isotopic signatures of nitrous oxide derived from detoxification processes.</title>
        <authorList>
            <person name="Behrendt U."/>
            <person name="Buchen C."/>
            <person name="Well R."/>
            <person name="Ulrich A."/>
            <person name="Rohe L."/>
            <person name="Kolb S."/>
            <person name="Schloter M."/>
            <person name="Horn M.A."/>
            <person name="Augustin J."/>
        </authorList>
    </citation>
    <scope>NUCLEOTIDE SEQUENCE [LARGE SCALE GENOMIC DNA]</scope>
    <source>
        <strain evidence="3 4">S4-C24</strain>
    </source>
</reference>
<gene>
    <name evidence="3" type="ORF">MNQ99_01815</name>
</gene>
<dbReference type="RefSeq" id="WP_241914228.1">
    <property type="nucleotide sequence ID" value="NZ_CP093326.1"/>
</dbReference>
<evidence type="ECO:0000259" key="2">
    <source>
        <dbReference type="SMART" id="SM00226"/>
    </source>
</evidence>
<proteinExistence type="predicted"/>
<dbReference type="Pfam" id="PF01451">
    <property type="entry name" value="LMWPc"/>
    <property type="match status" value="1"/>
</dbReference>
<feature type="domain" description="Phosphotyrosine protein phosphatase I" evidence="2">
    <location>
        <begin position="8"/>
        <end position="136"/>
    </location>
</feature>
<dbReference type="Proteomes" id="UP000829069">
    <property type="component" value="Chromosome"/>
</dbReference>
<dbReference type="PANTHER" id="PTHR43428:SF1">
    <property type="entry name" value="ARSENATE REDUCTASE"/>
    <property type="match status" value="1"/>
</dbReference>
<dbReference type="InterPro" id="IPR036196">
    <property type="entry name" value="Ptyr_pPase_sf"/>
</dbReference>
<dbReference type="PANTHER" id="PTHR43428">
    <property type="entry name" value="ARSENATE REDUCTASE"/>
    <property type="match status" value="1"/>
</dbReference>
<keyword evidence="1" id="KW-0059">Arsenical resistance</keyword>
<dbReference type="SUPFAM" id="SSF52788">
    <property type="entry name" value="Phosphotyrosine protein phosphatases I"/>
    <property type="match status" value="1"/>
</dbReference>
<dbReference type="InterPro" id="IPR023485">
    <property type="entry name" value="Ptyr_pPase"/>
</dbReference>
<evidence type="ECO:0000256" key="1">
    <source>
        <dbReference type="ARBA" id="ARBA00022849"/>
    </source>
</evidence>
<organism evidence="3 4">
    <name type="scientific">Arthrobacter sulfonylureivorans</name>
    <dbReference type="NCBI Taxonomy" id="2486855"/>
    <lineage>
        <taxon>Bacteria</taxon>
        <taxon>Bacillati</taxon>
        <taxon>Actinomycetota</taxon>
        <taxon>Actinomycetes</taxon>
        <taxon>Micrococcales</taxon>
        <taxon>Micrococcaceae</taxon>
        <taxon>Arthrobacter</taxon>
    </lineage>
</organism>
<evidence type="ECO:0000313" key="3">
    <source>
        <dbReference type="EMBL" id="UNK46135.1"/>
    </source>
</evidence>
<dbReference type="SMART" id="SM00226">
    <property type="entry name" value="LMWPc"/>
    <property type="match status" value="1"/>
</dbReference>
<accession>A0ABY3W776</accession>
<name>A0ABY3W776_9MICC</name>
<protein>
    <submittedName>
        <fullName evidence="3">Low molecular weight phosphatase family protein</fullName>
    </submittedName>
</protein>
<keyword evidence="4" id="KW-1185">Reference proteome</keyword>
<sequence>MRYKAEKPSVLFVCSSNSGKSPMAAGLMEAAAAGTVDVHSCGTKPGETVNPESAASLAELGIDISSQVPTAVTDEAQRSADVVVILGSYAQLEELPGTRYERWEIEEPSLRGIHGEERMRLVRDQIAAKVRGLQQELTGR</sequence>